<dbReference type="Proteomes" id="UP001085076">
    <property type="component" value="Miscellaneous, Linkage group lg01"/>
</dbReference>
<keyword evidence="2" id="KW-1185">Reference proteome</keyword>
<protein>
    <submittedName>
        <fullName evidence="1">Uncharacterized protein</fullName>
    </submittedName>
</protein>
<proteinExistence type="predicted"/>
<evidence type="ECO:0000313" key="1">
    <source>
        <dbReference type="EMBL" id="KAJ0989813.1"/>
    </source>
</evidence>
<organism evidence="1 2">
    <name type="scientific">Dioscorea zingiberensis</name>
    <dbReference type="NCBI Taxonomy" id="325984"/>
    <lineage>
        <taxon>Eukaryota</taxon>
        <taxon>Viridiplantae</taxon>
        <taxon>Streptophyta</taxon>
        <taxon>Embryophyta</taxon>
        <taxon>Tracheophyta</taxon>
        <taxon>Spermatophyta</taxon>
        <taxon>Magnoliopsida</taxon>
        <taxon>Liliopsida</taxon>
        <taxon>Dioscoreales</taxon>
        <taxon>Dioscoreaceae</taxon>
        <taxon>Dioscorea</taxon>
    </lineage>
</organism>
<reference evidence="1" key="2">
    <citation type="journal article" date="2022" name="Hortic Res">
        <title>The genome of Dioscorea zingiberensis sheds light on the biosynthesis, origin and evolution of the medicinally important diosgenin saponins.</title>
        <authorList>
            <person name="Li Y."/>
            <person name="Tan C."/>
            <person name="Li Z."/>
            <person name="Guo J."/>
            <person name="Li S."/>
            <person name="Chen X."/>
            <person name="Wang C."/>
            <person name="Dai X."/>
            <person name="Yang H."/>
            <person name="Song W."/>
            <person name="Hou L."/>
            <person name="Xu J."/>
            <person name="Tong Z."/>
            <person name="Xu A."/>
            <person name="Yuan X."/>
            <person name="Wang W."/>
            <person name="Yang Q."/>
            <person name="Chen L."/>
            <person name="Sun Z."/>
            <person name="Wang K."/>
            <person name="Pan B."/>
            <person name="Chen J."/>
            <person name="Bao Y."/>
            <person name="Liu F."/>
            <person name="Qi X."/>
            <person name="Gang D.R."/>
            <person name="Wen J."/>
            <person name="Li J."/>
        </authorList>
    </citation>
    <scope>NUCLEOTIDE SEQUENCE</scope>
    <source>
        <strain evidence="1">Dzin_1.0</strain>
    </source>
</reference>
<gene>
    <name evidence="1" type="ORF">J5N97_008169</name>
</gene>
<reference evidence="1" key="1">
    <citation type="submission" date="2021-03" db="EMBL/GenBank/DDBJ databases">
        <authorList>
            <person name="Li Z."/>
            <person name="Yang C."/>
        </authorList>
    </citation>
    <scope>NUCLEOTIDE SEQUENCE</scope>
    <source>
        <strain evidence="1">Dzin_1.0</strain>
        <tissue evidence="1">Leaf</tissue>
    </source>
</reference>
<dbReference type="EMBL" id="JAGGNH010000001">
    <property type="protein sequence ID" value="KAJ0989813.1"/>
    <property type="molecule type" value="Genomic_DNA"/>
</dbReference>
<comment type="caution">
    <text evidence="1">The sequence shown here is derived from an EMBL/GenBank/DDBJ whole genome shotgun (WGS) entry which is preliminary data.</text>
</comment>
<accession>A0A9D5DFF0</accession>
<sequence>MDDLARNYGRPLLSYWNLLFPPCKASTLAIVPYLSRESLFPTWSVWEFLIVVTSSIVSSIQILAEFDFHNFEEPLPPVWILKDLTFPES</sequence>
<dbReference type="AlphaFoldDB" id="A0A9D5DFF0"/>
<name>A0A9D5DFF0_9LILI</name>
<evidence type="ECO:0000313" key="2">
    <source>
        <dbReference type="Proteomes" id="UP001085076"/>
    </source>
</evidence>